<organism evidence="2 3">
    <name type="scientific">Desmophyllum pertusum</name>
    <dbReference type="NCBI Taxonomy" id="174260"/>
    <lineage>
        <taxon>Eukaryota</taxon>
        <taxon>Metazoa</taxon>
        <taxon>Cnidaria</taxon>
        <taxon>Anthozoa</taxon>
        <taxon>Hexacorallia</taxon>
        <taxon>Scleractinia</taxon>
        <taxon>Caryophylliina</taxon>
        <taxon>Caryophylliidae</taxon>
        <taxon>Desmophyllum</taxon>
    </lineage>
</organism>
<dbReference type="PANTHER" id="PTHR23287:SF16">
    <property type="entry name" value="TECTONIN BETA-PROPELLER REPEAT-CONTAINING PROTEIN 2"/>
    <property type="match status" value="1"/>
</dbReference>
<reference evidence="2" key="1">
    <citation type="submission" date="2023-01" db="EMBL/GenBank/DDBJ databases">
        <title>Genome assembly of the deep-sea coral Lophelia pertusa.</title>
        <authorList>
            <person name="Herrera S."/>
            <person name="Cordes E."/>
        </authorList>
    </citation>
    <scope>NUCLEOTIDE SEQUENCE</scope>
    <source>
        <strain evidence="2">USNM1676648</strain>
        <tissue evidence="2">Polyp</tissue>
    </source>
</reference>
<comment type="caution">
    <text evidence="2">The sequence shown here is derived from an EMBL/GenBank/DDBJ whole genome shotgun (WGS) entry which is preliminary data.</text>
</comment>
<evidence type="ECO:0000256" key="1">
    <source>
        <dbReference type="SAM" id="MobiDB-lite"/>
    </source>
</evidence>
<dbReference type="SUPFAM" id="SSF50956">
    <property type="entry name" value="Thermostable phytase (3-phytase)"/>
    <property type="match status" value="1"/>
</dbReference>
<feature type="compositionally biased region" description="Polar residues" evidence="1">
    <location>
        <begin position="1"/>
        <end position="19"/>
    </location>
</feature>
<dbReference type="GO" id="GO:0032527">
    <property type="term" value="P:protein exit from endoplasmic reticulum"/>
    <property type="evidence" value="ECO:0007669"/>
    <property type="project" value="TreeGrafter"/>
</dbReference>
<sequence>MPDIYSNTPVNISDATFSDASVERSHRSKSRLGKMSALGSSSSIKAGSDGQTDSEAGTPPVSLDSEGAEELSDAASWPRSPSRRTMSDLEIVNHEDAPPLDGSFSSTSSGSSLSRSPGSTKQGLRLLADSWADYSPPGQGYVQFVAVSDTHIWGSARMIAVNNTGDVIWNIDRKNYAYARTGVNANHLTGKKWQPVEKDMRYVAVEGTAVWGVKLNGDVFVRTDVSRDRPTGKGWRTIRTDTRFVQVSCFDGLAWFLDKTNSIHVYKGVNTSRPGEKANWEKLQDVSAKWICLGIEGVAWIVDMKGSLWFTNVTCDSPTGVWLLGSGGSIQASHGHLLGTRWDPLTPQGVAQSVFWSYLSAGSYRGDTGHVWALQPNGELICFHPGSRPLIVEPPHGKVLKLISASGSNLWAITHNFKVVQRSGISDACPQGFGWVDLTLRQFGVGKVYHLSCGALSTWAVDDAGNVWLRIGREDSSDPTVTQAWIPVDGSPLPGCRFAKIAVSPADRVVWAVDDRNNVYARRDVTPSFPIGTSWEVVPGTGVRDLAISEQMVWATCPGGDIVCRYGVSEDNCVGHYWKKVPGNFELISVTPEDELWAIDQNGQLFLRKTQHFYGTQSPFRPRTYSALFSGEDDWEFI</sequence>
<name>A0A9W9Z3C3_9CNID</name>
<feature type="compositionally biased region" description="Low complexity" evidence="1">
    <location>
        <begin position="102"/>
        <end position="119"/>
    </location>
</feature>
<dbReference type="Pfam" id="PF06462">
    <property type="entry name" value="Hyd_WA"/>
    <property type="match status" value="1"/>
</dbReference>
<dbReference type="InterPro" id="IPR006624">
    <property type="entry name" value="Beta-propeller_rpt_TECPR"/>
</dbReference>
<feature type="compositionally biased region" description="Polar residues" evidence="1">
    <location>
        <begin position="38"/>
        <end position="55"/>
    </location>
</feature>
<dbReference type="EMBL" id="MU826828">
    <property type="protein sequence ID" value="KAJ7374255.1"/>
    <property type="molecule type" value="Genomic_DNA"/>
</dbReference>
<keyword evidence="3" id="KW-1185">Reference proteome</keyword>
<protein>
    <submittedName>
        <fullName evidence="2">WD40 repeat protein</fullName>
    </submittedName>
</protein>
<dbReference type="OrthoDB" id="9930272at2759"/>
<proteinExistence type="predicted"/>
<feature type="compositionally biased region" description="Basic and acidic residues" evidence="1">
    <location>
        <begin position="85"/>
        <end position="97"/>
    </location>
</feature>
<dbReference type="Pfam" id="PF19193">
    <property type="entry name" value="Tectonin"/>
    <property type="match status" value="2"/>
</dbReference>
<accession>A0A9W9Z3C3</accession>
<dbReference type="GO" id="GO:0005737">
    <property type="term" value="C:cytoplasm"/>
    <property type="evidence" value="ECO:0007669"/>
    <property type="project" value="GOC"/>
</dbReference>
<dbReference type="AlphaFoldDB" id="A0A9W9Z3C3"/>
<dbReference type="SMART" id="SM00706">
    <property type="entry name" value="TECPR"/>
    <property type="match status" value="8"/>
</dbReference>
<dbReference type="Proteomes" id="UP001163046">
    <property type="component" value="Unassembled WGS sequence"/>
</dbReference>
<dbReference type="PANTHER" id="PTHR23287">
    <property type="entry name" value="RUBY-EYE2-LIKE PROTEIN"/>
    <property type="match status" value="1"/>
</dbReference>
<feature type="region of interest" description="Disordered" evidence="1">
    <location>
        <begin position="1"/>
        <end position="121"/>
    </location>
</feature>
<evidence type="ECO:0000313" key="3">
    <source>
        <dbReference type="Proteomes" id="UP001163046"/>
    </source>
</evidence>
<evidence type="ECO:0000313" key="2">
    <source>
        <dbReference type="EMBL" id="KAJ7374255.1"/>
    </source>
</evidence>
<gene>
    <name evidence="2" type="primary">TECPR2_3</name>
    <name evidence="2" type="ORF">OS493_007335</name>
</gene>